<dbReference type="PANTHER" id="PTHR43088:SF1">
    <property type="entry name" value="SUBUNIT OF PYRUVATE:FLAVODOXIN OXIDOREDUCTASE"/>
    <property type="match status" value="1"/>
</dbReference>
<keyword evidence="5" id="KW-1185">Reference proteome</keyword>
<sequence>MSTKFIDGNVAMAEAAVAAGCRLFAGFPITPQSPMPEYLSGRLPEVGGSFIQAESEVVSANILLGASYGGLRCMTSTSGPGFSLMAEGISFIIGCEAPCVFIDVARPGPGMGGIGGCSQDYLYAVKGLGAGGGRAFVISPSTIQEAVHIVYESFDIADRYRTPVVVLTDKLLAATTEVVELPPLRALSELPDKSSWLITKRDSMKFEDKRICQSMLLPVSSQEEFCIKLADKYKQWEEKETRYEEFMLEDAEVVLFAYGSVGRIVREAVRQLRKEGVKAGLFRPVTLFPFPRKQIGSLHYERIKKAICVEMAIPGQMLEDVERSVKGRIEVDFYGRGGGMLVTPEEVVCHVKQQMEGSGD</sequence>
<organism evidence="4 5">
    <name type="scientific">Lactonifactor longoviformis DSM 17459</name>
    <dbReference type="NCBI Taxonomy" id="1122155"/>
    <lineage>
        <taxon>Bacteria</taxon>
        <taxon>Bacillati</taxon>
        <taxon>Bacillota</taxon>
        <taxon>Clostridia</taxon>
        <taxon>Eubacteriales</taxon>
        <taxon>Clostridiaceae</taxon>
        <taxon>Lactonifactor</taxon>
    </lineage>
</organism>
<dbReference type="CDD" id="cd07034">
    <property type="entry name" value="TPP_PYR_PFOR_IOR-alpha_like"/>
    <property type="match status" value="1"/>
</dbReference>
<dbReference type="InterPro" id="IPR009014">
    <property type="entry name" value="Transketo_C/PFOR_II"/>
</dbReference>
<dbReference type="RefSeq" id="WP_072853454.1">
    <property type="nucleotide sequence ID" value="NZ_FQVI01000019.1"/>
</dbReference>
<dbReference type="InterPro" id="IPR052368">
    <property type="entry name" value="2-oxoacid_oxidoreductase"/>
</dbReference>
<evidence type="ECO:0000256" key="1">
    <source>
        <dbReference type="ARBA" id="ARBA00023002"/>
    </source>
</evidence>
<reference evidence="4 5" key="1">
    <citation type="submission" date="2016-11" db="EMBL/GenBank/DDBJ databases">
        <authorList>
            <person name="Jaros S."/>
            <person name="Januszkiewicz K."/>
            <person name="Wedrychowicz H."/>
        </authorList>
    </citation>
    <scope>NUCLEOTIDE SEQUENCE [LARGE SCALE GENOMIC DNA]</scope>
    <source>
        <strain evidence="4 5">DSM 17459</strain>
    </source>
</reference>
<dbReference type="NCBIfam" id="NF005507">
    <property type="entry name" value="PRK07119.1"/>
    <property type="match status" value="1"/>
</dbReference>
<dbReference type="SUPFAM" id="SSF52518">
    <property type="entry name" value="Thiamin diphosphate-binding fold (THDP-binding)"/>
    <property type="match status" value="1"/>
</dbReference>
<dbReference type="Gene3D" id="3.40.50.970">
    <property type="match status" value="1"/>
</dbReference>
<accession>A0A1M5AD27</accession>
<dbReference type="STRING" id="1122155.SAMN02745158_03154"/>
<evidence type="ECO:0000259" key="3">
    <source>
        <dbReference type="Pfam" id="PF17147"/>
    </source>
</evidence>
<gene>
    <name evidence="4" type="ORF">SAMN02745158_03154</name>
</gene>
<dbReference type="SUPFAM" id="SSF52922">
    <property type="entry name" value="TK C-terminal domain-like"/>
    <property type="match status" value="1"/>
</dbReference>
<dbReference type="EMBL" id="FQVI01000019">
    <property type="protein sequence ID" value="SHF28241.1"/>
    <property type="molecule type" value="Genomic_DNA"/>
</dbReference>
<keyword evidence="1" id="KW-0560">Oxidoreductase</keyword>
<dbReference type="InterPro" id="IPR002880">
    <property type="entry name" value="Pyrv_Fd/Flavodoxin_OxRdtase_N"/>
</dbReference>
<evidence type="ECO:0000259" key="2">
    <source>
        <dbReference type="Pfam" id="PF01855"/>
    </source>
</evidence>
<dbReference type="Pfam" id="PF01855">
    <property type="entry name" value="POR_N"/>
    <property type="match status" value="1"/>
</dbReference>
<evidence type="ECO:0000313" key="4">
    <source>
        <dbReference type="EMBL" id="SHF28241.1"/>
    </source>
</evidence>
<dbReference type="Proteomes" id="UP000184245">
    <property type="component" value="Unassembled WGS sequence"/>
</dbReference>
<feature type="domain" description="Pyruvate flavodoxin/ferredoxin oxidoreductase pyrimidine binding" evidence="2">
    <location>
        <begin position="14"/>
        <end position="193"/>
    </location>
</feature>
<dbReference type="Pfam" id="PF17147">
    <property type="entry name" value="PFOR_II"/>
    <property type="match status" value="1"/>
</dbReference>
<feature type="domain" description="Pyruvate:ferredoxin oxidoreductase core" evidence="3">
    <location>
        <begin position="251"/>
        <end position="347"/>
    </location>
</feature>
<proteinExistence type="predicted"/>
<protein>
    <submittedName>
        <fullName evidence="4">2-oxoglutarate ferredoxin oxidoreductase subunit alpha</fullName>
    </submittedName>
</protein>
<dbReference type="InterPro" id="IPR033412">
    <property type="entry name" value="PFOR_II"/>
</dbReference>
<dbReference type="InterPro" id="IPR029061">
    <property type="entry name" value="THDP-binding"/>
</dbReference>
<name>A0A1M5AD27_9CLOT</name>
<dbReference type="OrthoDB" id="9794954at2"/>
<dbReference type="AlphaFoldDB" id="A0A1M5AD27"/>
<dbReference type="GO" id="GO:0016491">
    <property type="term" value="F:oxidoreductase activity"/>
    <property type="evidence" value="ECO:0007669"/>
    <property type="project" value="UniProtKB-KW"/>
</dbReference>
<evidence type="ECO:0000313" key="5">
    <source>
        <dbReference type="Proteomes" id="UP000184245"/>
    </source>
</evidence>
<dbReference type="Gene3D" id="3.40.50.920">
    <property type="match status" value="1"/>
</dbReference>
<dbReference type="PANTHER" id="PTHR43088">
    <property type="entry name" value="SUBUNIT OF PYRUVATE:FLAVODOXIN OXIDOREDUCTASE-RELATED"/>
    <property type="match status" value="1"/>
</dbReference>